<dbReference type="Gene3D" id="1.10.10.10">
    <property type="entry name" value="Winged helix-like DNA-binding domain superfamily/Winged helix DNA-binding domain"/>
    <property type="match status" value="1"/>
</dbReference>
<comment type="caution">
    <text evidence="2">The sequence shown here is derived from an EMBL/GenBank/DDBJ whole genome shotgun (WGS) entry which is preliminary data.</text>
</comment>
<dbReference type="PRINTS" id="PR00778">
    <property type="entry name" value="HTHARSR"/>
</dbReference>
<dbReference type="CDD" id="cd00090">
    <property type="entry name" value="HTH_ARSR"/>
    <property type="match status" value="1"/>
</dbReference>
<dbReference type="PROSITE" id="PS50987">
    <property type="entry name" value="HTH_ARSR_2"/>
    <property type="match status" value="1"/>
</dbReference>
<dbReference type="NCBIfam" id="NF033788">
    <property type="entry name" value="HTH_metalloreg"/>
    <property type="match status" value="1"/>
</dbReference>
<organism evidence="2 3">
    <name type="scientific">Micrococcus luteus</name>
    <name type="common">Micrococcus lysodeikticus</name>
    <dbReference type="NCBI Taxonomy" id="1270"/>
    <lineage>
        <taxon>Bacteria</taxon>
        <taxon>Bacillati</taxon>
        <taxon>Actinomycetota</taxon>
        <taxon>Actinomycetes</taxon>
        <taxon>Micrococcales</taxon>
        <taxon>Micrococcaceae</taxon>
        <taxon>Micrococcus</taxon>
    </lineage>
</organism>
<reference evidence="2 3" key="1">
    <citation type="submission" date="2016-11" db="EMBL/GenBank/DDBJ databases">
        <authorList>
            <person name="Varghese N."/>
            <person name="Submissions S."/>
        </authorList>
    </citation>
    <scope>NUCLEOTIDE SEQUENCE [LARGE SCALE GENOMIC DNA]</scope>
    <source>
        <strain evidence="2 3">VTM4R57</strain>
    </source>
</reference>
<protein>
    <submittedName>
        <fullName evidence="2">DNA-binding transcriptional regulator, ArsR family</fullName>
    </submittedName>
</protein>
<evidence type="ECO:0000313" key="3">
    <source>
        <dbReference type="Proteomes" id="UP000184253"/>
    </source>
</evidence>
<dbReference type="GO" id="GO:0003677">
    <property type="term" value="F:DNA binding"/>
    <property type="evidence" value="ECO:0007669"/>
    <property type="project" value="UniProtKB-KW"/>
</dbReference>
<dbReference type="SUPFAM" id="SSF46785">
    <property type="entry name" value="Winged helix' DNA-binding domain"/>
    <property type="match status" value="1"/>
</dbReference>
<dbReference type="PANTHER" id="PTHR39168">
    <property type="entry name" value="TRANSCRIPTIONAL REGULATOR-RELATED"/>
    <property type="match status" value="1"/>
</dbReference>
<dbReference type="AlphaFoldDB" id="A0ABD7MA03"/>
<feature type="domain" description="HTH arsR-type" evidence="1">
    <location>
        <begin position="38"/>
        <end position="131"/>
    </location>
</feature>
<accession>A0ABD7MA03</accession>
<sequence>MSKQRDGTTFCAAPLGYSFTRRHCKFSSYCIVQCMLTIASRVDVMNRLGRAMADPTRSRILMTLLERPAYPAELARDLGLTRSNVSNHLACLRDCGIVVSEPEGRRTRYEIADSHLAQALTALVDATLAVDEDAPCIDPACSLPGCDAAGEGA</sequence>
<dbReference type="InterPro" id="IPR052543">
    <property type="entry name" value="HTH_Metal-responsive_Reg"/>
</dbReference>
<gene>
    <name evidence="2" type="ORF">SAMN04487849_11349</name>
</gene>
<dbReference type="EMBL" id="FRCE01000013">
    <property type="protein sequence ID" value="SHL82727.1"/>
    <property type="molecule type" value="Genomic_DNA"/>
</dbReference>
<dbReference type="InterPro" id="IPR011991">
    <property type="entry name" value="ArsR-like_HTH"/>
</dbReference>
<dbReference type="Proteomes" id="UP000184253">
    <property type="component" value="Unassembled WGS sequence"/>
</dbReference>
<evidence type="ECO:0000313" key="2">
    <source>
        <dbReference type="EMBL" id="SHL82727.1"/>
    </source>
</evidence>
<dbReference type="InterPro" id="IPR001845">
    <property type="entry name" value="HTH_ArsR_DNA-bd_dom"/>
</dbReference>
<keyword evidence="2" id="KW-0238">DNA-binding</keyword>
<evidence type="ECO:0000259" key="1">
    <source>
        <dbReference type="PROSITE" id="PS50987"/>
    </source>
</evidence>
<dbReference type="Pfam" id="PF01022">
    <property type="entry name" value="HTH_5"/>
    <property type="match status" value="1"/>
</dbReference>
<dbReference type="InterPro" id="IPR036390">
    <property type="entry name" value="WH_DNA-bd_sf"/>
</dbReference>
<dbReference type="PANTHER" id="PTHR39168:SF2">
    <property type="entry name" value="HTH-TYPE TRANSCRIPTIONAL REGULATOR CMTR"/>
    <property type="match status" value="1"/>
</dbReference>
<dbReference type="InterPro" id="IPR036388">
    <property type="entry name" value="WH-like_DNA-bd_sf"/>
</dbReference>
<proteinExistence type="predicted"/>
<name>A0ABD7MA03_MICLU</name>
<dbReference type="SMART" id="SM00418">
    <property type="entry name" value="HTH_ARSR"/>
    <property type="match status" value="1"/>
</dbReference>